<dbReference type="Proteomes" id="UP000054903">
    <property type="component" value="Unassembled WGS sequence"/>
</dbReference>
<evidence type="ECO:0000313" key="2">
    <source>
        <dbReference type="Proteomes" id="UP000054903"/>
    </source>
</evidence>
<comment type="caution">
    <text evidence="1">The sequence shown here is derived from an EMBL/GenBank/DDBJ whole genome shotgun (WGS) entry which is preliminary data.</text>
</comment>
<dbReference type="STRING" id="1777138.AWB77_02271"/>
<organism evidence="1 2">
    <name type="scientific">Caballeronia fortuita</name>
    <dbReference type="NCBI Taxonomy" id="1777138"/>
    <lineage>
        <taxon>Bacteria</taxon>
        <taxon>Pseudomonadati</taxon>
        <taxon>Pseudomonadota</taxon>
        <taxon>Betaproteobacteria</taxon>
        <taxon>Burkholderiales</taxon>
        <taxon>Burkholderiaceae</taxon>
        <taxon>Caballeronia</taxon>
    </lineage>
</organism>
<keyword evidence="2" id="KW-1185">Reference proteome</keyword>
<protein>
    <submittedName>
        <fullName evidence="1">Uncharacterized protein</fullName>
    </submittedName>
</protein>
<name>A0A158B055_9BURK</name>
<dbReference type="AlphaFoldDB" id="A0A158B055"/>
<gene>
    <name evidence="1" type="ORF">AWB77_02271</name>
</gene>
<proteinExistence type="predicted"/>
<accession>A0A158B055</accession>
<reference evidence="1" key="1">
    <citation type="submission" date="2016-01" db="EMBL/GenBank/DDBJ databases">
        <authorList>
            <person name="Peeters C."/>
        </authorList>
    </citation>
    <scope>NUCLEOTIDE SEQUENCE</scope>
    <source>
        <strain evidence="1">LMG 29320</strain>
    </source>
</reference>
<evidence type="ECO:0000313" key="1">
    <source>
        <dbReference type="EMBL" id="SAK63435.1"/>
    </source>
</evidence>
<dbReference type="EMBL" id="FCNX02000005">
    <property type="protein sequence ID" value="SAK63435.1"/>
    <property type="molecule type" value="Genomic_DNA"/>
</dbReference>
<sequence length="69" mass="7952">MIFKRRAQEGGIAERKAMIHRGHALPVSQQVRLVGIARSSAYYQPQPVSELGHRLMRRIDELHLEFPFA</sequence>